<dbReference type="PANTHER" id="PTHR21340:SF0">
    <property type="entry name" value="BIS(5'-NUCLEOSYL)-TETRAPHOSPHATASE [ASYMMETRICAL]"/>
    <property type="match status" value="1"/>
</dbReference>
<dbReference type="PROSITE" id="PS00893">
    <property type="entry name" value="NUDIX_BOX"/>
    <property type="match status" value="1"/>
</dbReference>
<evidence type="ECO:0000313" key="3">
    <source>
        <dbReference type="EMBL" id="QHU15748.1"/>
    </source>
</evidence>
<dbReference type="EMBL" id="MN740867">
    <property type="protein sequence ID" value="QHU15748.1"/>
    <property type="molecule type" value="Genomic_DNA"/>
</dbReference>
<evidence type="ECO:0000259" key="2">
    <source>
        <dbReference type="PROSITE" id="PS51462"/>
    </source>
</evidence>
<dbReference type="InterPro" id="IPR020084">
    <property type="entry name" value="NUDIX_hydrolase_CS"/>
</dbReference>
<dbReference type="GO" id="GO:0006754">
    <property type="term" value="P:ATP biosynthetic process"/>
    <property type="evidence" value="ECO:0007669"/>
    <property type="project" value="TreeGrafter"/>
</dbReference>
<evidence type="ECO:0000256" key="1">
    <source>
        <dbReference type="ARBA" id="ARBA00022801"/>
    </source>
</evidence>
<dbReference type="GO" id="GO:0006167">
    <property type="term" value="P:AMP biosynthetic process"/>
    <property type="evidence" value="ECO:0007669"/>
    <property type="project" value="TreeGrafter"/>
</dbReference>
<dbReference type="PANTHER" id="PTHR21340">
    <property type="entry name" value="DIADENOSINE 5,5-P1,P4-TETRAPHOSPHATE PYROPHOSPHOHYDROLASE MUTT"/>
    <property type="match status" value="1"/>
</dbReference>
<dbReference type="InterPro" id="IPR000086">
    <property type="entry name" value="NUDIX_hydrolase_dom"/>
</dbReference>
<dbReference type="SUPFAM" id="SSF55811">
    <property type="entry name" value="Nudix"/>
    <property type="match status" value="1"/>
</dbReference>
<dbReference type="GO" id="GO:0004081">
    <property type="term" value="F:bis(5'-nucleosyl)-tetraphosphatase (asymmetrical) activity"/>
    <property type="evidence" value="ECO:0007669"/>
    <property type="project" value="TreeGrafter"/>
</dbReference>
<dbReference type="InterPro" id="IPR051325">
    <property type="entry name" value="Nudix_hydrolase_domain"/>
</dbReference>
<dbReference type="InterPro" id="IPR015797">
    <property type="entry name" value="NUDIX_hydrolase-like_dom_sf"/>
</dbReference>
<accession>A0A6C0KHD8</accession>
<reference evidence="3" key="1">
    <citation type="journal article" date="2020" name="Nature">
        <title>Giant virus diversity and host interactions through global metagenomics.</title>
        <authorList>
            <person name="Schulz F."/>
            <person name="Roux S."/>
            <person name="Paez-Espino D."/>
            <person name="Jungbluth S."/>
            <person name="Walsh D.A."/>
            <person name="Denef V.J."/>
            <person name="McMahon K.D."/>
            <person name="Konstantinidis K.T."/>
            <person name="Eloe-Fadrosh E.A."/>
            <person name="Kyrpides N.C."/>
            <person name="Woyke T."/>
        </authorList>
    </citation>
    <scope>NUCLEOTIDE SEQUENCE</scope>
    <source>
        <strain evidence="3">GVMAG-S-3300010158-109</strain>
    </source>
</reference>
<sequence length="184" mass="21428">MYQNFKCSNKCCNYTITPYQDPYSYYPSKSIDSKIKKAGSFMYDKQNNKILLVQSRGQLWGPPKGSIQDNENPLECALREVKEETGIEIKEAELNSGSITIKTKALYYFMEVNMDKYNVEPQIHVKDNDANGIGWFNVDCLNELIDKRHISINQHCRILIKRIFNKDIVFNASTQKRRLLQTIE</sequence>
<dbReference type="AlphaFoldDB" id="A0A6C0KHD8"/>
<dbReference type="PROSITE" id="PS51462">
    <property type="entry name" value="NUDIX"/>
    <property type="match status" value="1"/>
</dbReference>
<protein>
    <recommendedName>
        <fullName evidence="2">Nudix hydrolase domain-containing protein</fullName>
    </recommendedName>
</protein>
<name>A0A6C0KHD8_9ZZZZ</name>
<keyword evidence="1" id="KW-0378">Hydrolase</keyword>
<proteinExistence type="predicted"/>
<dbReference type="Gene3D" id="3.90.79.10">
    <property type="entry name" value="Nucleoside Triphosphate Pyrophosphohydrolase"/>
    <property type="match status" value="1"/>
</dbReference>
<feature type="domain" description="Nudix hydrolase" evidence="2">
    <location>
        <begin position="33"/>
        <end position="158"/>
    </location>
</feature>
<dbReference type="Pfam" id="PF00293">
    <property type="entry name" value="NUDIX"/>
    <property type="match status" value="1"/>
</dbReference>
<organism evidence="3">
    <name type="scientific">viral metagenome</name>
    <dbReference type="NCBI Taxonomy" id="1070528"/>
    <lineage>
        <taxon>unclassified sequences</taxon>
        <taxon>metagenomes</taxon>
        <taxon>organismal metagenomes</taxon>
    </lineage>
</organism>